<evidence type="ECO:0000313" key="2">
    <source>
        <dbReference type="Proteomes" id="UP001138681"/>
    </source>
</evidence>
<sequence length="485" mass="53754">MTAVLDPSNVLEGKYVISKSRDWPEGLKETRLTPIWSLATDDDLNIVEIQSGGQRRGWLIGVVVDLDAKSVCMNSLVLETGESLESIWEAICRRCAGSWLCILDHGHEIEVRPDASATIGAVYDPDKRRIASHAFLLTGDAYSARLKESERSVNGVDRDGWFTGGLTAHSGIMRLLPNHCLGTIDFVPVRVPQNMPDYQIDVGAILDEIASEISDTVTALASDKPTTVCLTGGNETRALLASLRCSAKSLPFMTIDYPQSIDAVLAGRLAVIANLDHSTRSRIEATEQEKQEWRIGAGHAMAGANKDYFPSVSPLAGQYLVGGLGGEVGRGFLWPTELEADDNVSTDLILARLKMPRSQSNFDVVRNWHANLPSGLDAFQVLDLAYLELRMGPWAFGQPRMRAAPRSIHPLISYTQFSRMFSISPAIRARDQMLLEITKRQWPELLDIPINKHGDWRDFWNDFVRAVSSPSRVLRKIKHVLLSKL</sequence>
<reference evidence="1" key="1">
    <citation type="submission" date="2021-04" db="EMBL/GenBank/DDBJ databases">
        <authorList>
            <person name="Pira H."/>
            <person name="Risdian C."/>
            <person name="Wink J."/>
        </authorList>
    </citation>
    <scope>NUCLEOTIDE SEQUENCE</scope>
    <source>
        <strain evidence="1">WH158</strain>
    </source>
</reference>
<keyword evidence="2" id="KW-1185">Reference proteome</keyword>
<dbReference type="Proteomes" id="UP001138681">
    <property type="component" value="Unassembled WGS sequence"/>
</dbReference>
<comment type="caution">
    <text evidence="1">The sequence shown here is derived from an EMBL/GenBank/DDBJ whole genome shotgun (WGS) entry which is preliminary data.</text>
</comment>
<proteinExistence type="predicted"/>
<dbReference type="EMBL" id="JAGSPC010000001">
    <property type="protein sequence ID" value="MBV7258273.1"/>
    <property type="molecule type" value="Genomic_DNA"/>
</dbReference>
<evidence type="ECO:0008006" key="3">
    <source>
        <dbReference type="Google" id="ProtNLM"/>
    </source>
</evidence>
<dbReference type="RefSeq" id="WP_218403611.1">
    <property type="nucleotide sequence ID" value="NZ_JAGSPC010000001.1"/>
</dbReference>
<name>A0A9X1F2S0_9SPHN</name>
<accession>A0A9X1F2S0</accession>
<protein>
    <recommendedName>
        <fullName evidence="3">Asparagine synthetase domain-containing protein</fullName>
    </recommendedName>
</protein>
<evidence type="ECO:0000313" key="1">
    <source>
        <dbReference type="EMBL" id="MBV7258273.1"/>
    </source>
</evidence>
<organism evidence="1 2">
    <name type="scientific">Erythrobacter crassostreae</name>
    <dbReference type="NCBI Taxonomy" id="2828328"/>
    <lineage>
        <taxon>Bacteria</taxon>
        <taxon>Pseudomonadati</taxon>
        <taxon>Pseudomonadota</taxon>
        <taxon>Alphaproteobacteria</taxon>
        <taxon>Sphingomonadales</taxon>
        <taxon>Erythrobacteraceae</taxon>
        <taxon>Erythrobacter/Porphyrobacter group</taxon>
        <taxon>Erythrobacter</taxon>
    </lineage>
</organism>
<gene>
    <name evidence="1" type="ORF">KCG46_01640</name>
</gene>
<dbReference type="AlphaFoldDB" id="A0A9X1F2S0"/>